<organism evidence="1 2">
    <name type="scientific">Campylobacter lari</name>
    <dbReference type="NCBI Taxonomy" id="201"/>
    <lineage>
        <taxon>Bacteria</taxon>
        <taxon>Pseudomonadati</taxon>
        <taxon>Campylobacterota</taxon>
        <taxon>Epsilonproteobacteria</taxon>
        <taxon>Campylobacterales</taxon>
        <taxon>Campylobacteraceae</taxon>
        <taxon>Campylobacter</taxon>
    </lineage>
</organism>
<protein>
    <submittedName>
        <fullName evidence="1">Uncharacterized protein</fullName>
    </submittedName>
</protein>
<reference evidence="1 2" key="1">
    <citation type="submission" date="2018-05" db="EMBL/GenBank/DDBJ databases">
        <authorList>
            <consortium name="PulseNet: The National Subtyping Network for Foodborne Disease Surveillance"/>
            <person name="Tarr C.L."/>
            <person name="Trees E."/>
            <person name="Katz L.S."/>
            <person name="Carleton-Romer H.A."/>
            <person name="Stroika S."/>
            <person name="Kucerova Z."/>
            <person name="Roache K.F."/>
            <person name="Sabol A.L."/>
            <person name="Besser J."/>
            <person name="Gerner-Smidt P."/>
        </authorList>
    </citation>
    <scope>NUCLEOTIDE SEQUENCE [LARGE SCALE GENOMIC DNA]</scope>
    <source>
        <strain evidence="1 2">2016D-0268</strain>
    </source>
</reference>
<dbReference type="Proteomes" id="UP000556298">
    <property type="component" value="Unassembled WGS sequence"/>
</dbReference>
<dbReference type="AlphaFoldDB" id="A0A7U8BGH3"/>
<evidence type="ECO:0000313" key="1">
    <source>
        <dbReference type="EMBL" id="EAJ5680977.1"/>
    </source>
</evidence>
<gene>
    <name evidence="1" type="ORF">BXA13_01440</name>
</gene>
<proteinExistence type="predicted"/>
<sequence length="116" mass="13859">MRGNNLNEMIRIYDKYMSIYGDSGVFRLDDDDLLYASEILNKGGFFCYDEKIVDREYDLMCYFAVIFLPKNDLAKHAIKILETLEKNRVGEHMKFWLCDDENYAKIKIISLYMERK</sequence>
<dbReference type="EMBL" id="AABYWZ010000003">
    <property type="protein sequence ID" value="EAJ5680977.1"/>
    <property type="molecule type" value="Genomic_DNA"/>
</dbReference>
<accession>A0A7U8BGH3</accession>
<name>A0A7U8BGH3_CAMLA</name>
<evidence type="ECO:0000313" key="2">
    <source>
        <dbReference type="Proteomes" id="UP000556298"/>
    </source>
</evidence>
<comment type="caution">
    <text evidence="1">The sequence shown here is derived from an EMBL/GenBank/DDBJ whole genome shotgun (WGS) entry which is preliminary data.</text>
</comment>